<dbReference type="PANTHER" id="PTHR46796">
    <property type="entry name" value="HTH-TYPE TRANSCRIPTIONAL ACTIVATOR RHAS-RELATED"/>
    <property type="match status" value="1"/>
</dbReference>
<protein>
    <recommendedName>
        <fullName evidence="4">HTH araC/xylS-type domain-containing protein</fullName>
    </recommendedName>
</protein>
<dbReference type="InterPro" id="IPR018060">
    <property type="entry name" value="HTH_AraC"/>
</dbReference>
<evidence type="ECO:0000259" key="4">
    <source>
        <dbReference type="PROSITE" id="PS01124"/>
    </source>
</evidence>
<proteinExistence type="predicted"/>
<dbReference type="Pfam" id="PF12833">
    <property type="entry name" value="HTH_18"/>
    <property type="match status" value="1"/>
</dbReference>
<evidence type="ECO:0000313" key="5">
    <source>
        <dbReference type="EMBL" id="CAG6397169.1"/>
    </source>
</evidence>
<evidence type="ECO:0000256" key="3">
    <source>
        <dbReference type="ARBA" id="ARBA00023163"/>
    </source>
</evidence>
<feature type="domain" description="HTH araC/xylS-type" evidence="4">
    <location>
        <begin position="31"/>
        <end position="132"/>
    </location>
</feature>
<organism evidence="5 6">
    <name type="scientific">Actinacidiphila cocklensis</name>
    <dbReference type="NCBI Taxonomy" id="887465"/>
    <lineage>
        <taxon>Bacteria</taxon>
        <taxon>Bacillati</taxon>
        <taxon>Actinomycetota</taxon>
        <taxon>Actinomycetes</taxon>
        <taxon>Kitasatosporales</taxon>
        <taxon>Streptomycetaceae</taxon>
        <taxon>Actinacidiphila</taxon>
    </lineage>
</organism>
<dbReference type="PRINTS" id="PR00032">
    <property type="entry name" value="HTHARAC"/>
</dbReference>
<keyword evidence="2" id="KW-0238">DNA-binding</keyword>
<dbReference type="GO" id="GO:0043565">
    <property type="term" value="F:sequence-specific DNA binding"/>
    <property type="evidence" value="ECO:0007669"/>
    <property type="project" value="InterPro"/>
</dbReference>
<dbReference type="Gene3D" id="1.10.10.60">
    <property type="entry name" value="Homeodomain-like"/>
    <property type="match status" value="1"/>
</dbReference>
<dbReference type="Proteomes" id="UP001152519">
    <property type="component" value="Unassembled WGS sequence"/>
</dbReference>
<accession>A0A9W4DXD1</accession>
<dbReference type="GO" id="GO:0003700">
    <property type="term" value="F:DNA-binding transcription factor activity"/>
    <property type="evidence" value="ECO:0007669"/>
    <property type="project" value="InterPro"/>
</dbReference>
<evidence type="ECO:0000256" key="1">
    <source>
        <dbReference type="ARBA" id="ARBA00023015"/>
    </source>
</evidence>
<comment type="caution">
    <text evidence="5">The sequence shown here is derived from an EMBL/GenBank/DDBJ whole genome shotgun (WGS) entry which is preliminary data.</text>
</comment>
<dbReference type="InterPro" id="IPR020449">
    <property type="entry name" value="Tscrpt_reg_AraC-type_HTH"/>
</dbReference>
<reference evidence="5" key="1">
    <citation type="submission" date="2021-05" db="EMBL/GenBank/DDBJ databases">
        <authorList>
            <person name="Arsene-Ploetze F."/>
        </authorList>
    </citation>
    <scope>NUCLEOTIDE SEQUENCE</scope>
    <source>
        <strain evidence="5">DSM 42138</strain>
    </source>
</reference>
<name>A0A9W4DXD1_9ACTN</name>
<keyword evidence="6" id="KW-1185">Reference proteome</keyword>
<dbReference type="InterPro" id="IPR050204">
    <property type="entry name" value="AraC_XylS_family_regulators"/>
</dbReference>
<dbReference type="PANTHER" id="PTHR46796:SF6">
    <property type="entry name" value="ARAC SUBFAMILY"/>
    <property type="match status" value="1"/>
</dbReference>
<dbReference type="EMBL" id="CAJSLV010000081">
    <property type="protein sequence ID" value="CAG6397169.1"/>
    <property type="molecule type" value="Genomic_DNA"/>
</dbReference>
<dbReference type="AlphaFoldDB" id="A0A9W4DXD1"/>
<dbReference type="SUPFAM" id="SSF46689">
    <property type="entry name" value="Homeodomain-like"/>
    <property type="match status" value="1"/>
</dbReference>
<dbReference type="SMART" id="SM00342">
    <property type="entry name" value="HTH_ARAC"/>
    <property type="match status" value="1"/>
</dbReference>
<gene>
    <name evidence="5" type="ORF">SCOCK_50218</name>
</gene>
<dbReference type="PROSITE" id="PS01124">
    <property type="entry name" value="HTH_ARAC_FAMILY_2"/>
    <property type="match status" value="1"/>
</dbReference>
<sequence>MSAADLLTLLVQQRSGGPDPRAPEAARGMLTRVKEYVLRHLADPGLSPDGIAAAHHVSVRYLHKLFQFEGVTLTRWIQRERLRMCRRDLSRASGAAPTVAAVAQRWGFVSPAHFSRVFRAAYGLSPREWQVVARTGSSEPPAVVDMDVRTSV</sequence>
<evidence type="ECO:0000256" key="2">
    <source>
        <dbReference type="ARBA" id="ARBA00023125"/>
    </source>
</evidence>
<dbReference type="InterPro" id="IPR009057">
    <property type="entry name" value="Homeodomain-like_sf"/>
</dbReference>
<keyword evidence="1" id="KW-0805">Transcription regulation</keyword>
<evidence type="ECO:0000313" key="6">
    <source>
        <dbReference type="Proteomes" id="UP001152519"/>
    </source>
</evidence>
<keyword evidence="3" id="KW-0804">Transcription</keyword>